<evidence type="ECO:0000256" key="10">
    <source>
        <dbReference type="ARBA" id="ARBA00022989"/>
    </source>
</evidence>
<dbReference type="EMBL" id="JAKKPZ010000005">
    <property type="protein sequence ID" value="KAI1720794.1"/>
    <property type="molecule type" value="Genomic_DNA"/>
</dbReference>
<dbReference type="Pfam" id="PF00535">
    <property type="entry name" value="Glycos_transf_2"/>
    <property type="match status" value="1"/>
</dbReference>
<evidence type="ECO:0000256" key="5">
    <source>
        <dbReference type="ARBA" id="ARBA00022676"/>
    </source>
</evidence>
<protein>
    <recommendedName>
        <fullName evidence="4">dolichyl-phosphate beta-glucosyltransferase</fullName>
        <ecNumber evidence="4">2.4.1.117</ecNumber>
    </recommendedName>
</protein>
<keyword evidence="7 13" id="KW-0812">Transmembrane</keyword>
<dbReference type="PANTHER" id="PTHR10859:SF91">
    <property type="entry name" value="DOLICHYL-PHOSPHATE BETA-GLUCOSYLTRANSFERASE"/>
    <property type="match status" value="1"/>
</dbReference>
<evidence type="ECO:0000256" key="3">
    <source>
        <dbReference type="ARBA" id="ARBA00006739"/>
    </source>
</evidence>
<comment type="caution">
    <text evidence="15">The sequence shown here is derived from an EMBL/GenBank/DDBJ whole genome shotgun (WGS) entry which is preliminary data.</text>
</comment>
<dbReference type="CDD" id="cd04188">
    <property type="entry name" value="DPG_synthase"/>
    <property type="match status" value="1"/>
</dbReference>
<gene>
    <name evidence="15" type="ORF">DdX_05041</name>
</gene>
<dbReference type="SUPFAM" id="SSF53448">
    <property type="entry name" value="Nucleotide-diphospho-sugar transferases"/>
    <property type="match status" value="1"/>
</dbReference>
<evidence type="ECO:0000256" key="13">
    <source>
        <dbReference type="SAM" id="Phobius"/>
    </source>
</evidence>
<comment type="subcellular location">
    <subcellularLocation>
        <location evidence="1">Endoplasmic reticulum membrane</location>
        <topology evidence="1">Single-pass membrane protein</topology>
    </subcellularLocation>
</comment>
<dbReference type="GO" id="GO:0004581">
    <property type="term" value="F:dolichyl-phosphate beta-glucosyltransferase activity"/>
    <property type="evidence" value="ECO:0007669"/>
    <property type="project" value="UniProtKB-EC"/>
</dbReference>
<comment type="similarity">
    <text evidence="3">Belongs to the glycosyltransferase 2 family.</text>
</comment>
<dbReference type="GO" id="GO:0005789">
    <property type="term" value="C:endoplasmic reticulum membrane"/>
    <property type="evidence" value="ECO:0007669"/>
    <property type="project" value="UniProtKB-SubCell"/>
</dbReference>
<dbReference type="InterPro" id="IPR029044">
    <property type="entry name" value="Nucleotide-diphossugar_trans"/>
</dbReference>
<dbReference type="AlphaFoldDB" id="A0AAD4N8Y6"/>
<comment type="catalytic activity">
    <reaction evidence="12">
        <text>a di-trans,poly-cis-dolichyl phosphate + UDP-alpha-D-glucose = a di-trans,poly-cis-dolichyl beta-D-glucosyl phosphate + UDP</text>
        <dbReference type="Rhea" id="RHEA:15401"/>
        <dbReference type="Rhea" id="RHEA-COMP:19498"/>
        <dbReference type="Rhea" id="RHEA-COMP:19502"/>
        <dbReference type="ChEBI" id="CHEBI:57525"/>
        <dbReference type="ChEBI" id="CHEBI:57683"/>
        <dbReference type="ChEBI" id="CHEBI:58223"/>
        <dbReference type="ChEBI" id="CHEBI:58885"/>
        <dbReference type="EC" id="2.4.1.117"/>
    </reaction>
    <physiologicalReaction direction="left-to-right" evidence="12">
        <dbReference type="Rhea" id="RHEA:15402"/>
    </physiologicalReaction>
</comment>
<keyword evidence="9" id="KW-0735">Signal-anchor</keyword>
<evidence type="ECO:0000313" key="16">
    <source>
        <dbReference type="Proteomes" id="UP001201812"/>
    </source>
</evidence>
<keyword evidence="11 13" id="KW-0472">Membrane</keyword>
<sequence>MEDPVIWLCILSVCLPGFAILLFVGLSYLTPWPKRNWSYFTAKRFQFKPSNVSSEGSDMFSNLLMPSDRPSANELRPTKPEVYLSVVVPAMNEEDRLPLMLVECLEYLEKRHKENTHFTYEVIIVDDGSKDRTCEVAYEYSKTYPIYVYELPKNIGKGGAVRNGILCSRGQLILFADADGATTFSEFGKLERELRTLCNGSQSQLSESIDWTHPGLVVGSRAHLEKESISSRSIFRTILMVGFHVAVYIFAVRSVRDTQCGFKLFSRSAAAKLFPRIHIERWAFDVELLYLAEALNFSISEVAVQWTEIDGSKVTPLIAAIQMGRDIVLIWFRYLFKIWRVNQIEV</sequence>
<evidence type="ECO:0000256" key="2">
    <source>
        <dbReference type="ARBA" id="ARBA00004922"/>
    </source>
</evidence>
<dbReference type="InterPro" id="IPR001173">
    <property type="entry name" value="Glyco_trans_2-like"/>
</dbReference>
<evidence type="ECO:0000256" key="4">
    <source>
        <dbReference type="ARBA" id="ARBA00012583"/>
    </source>
</evidence>
<feature type="transmembrane region" description="Helical" evidence="13">
    <location>
        <begin position="233"/>
        <end position="251"/>
    </location>
</feature>
<evidence type="ECO:0000256" key="8">
    <source>
        <dbReference type="ARBA" id="ARBA00022824"/>
    </source>
</evidence>
<evidence type="ECO:0000256" key="1">
    <source>
        <dbReference type="ARBA" id="ARBA00004389"/>
    </source>
</evidence>
<dbReference type="InterPro" id="IPR035518">
    <property type="entry name" value="DPG_synthase"/>
</dbReference>
<dbReference type="GO" id="GO:0006487">
    <property type="term" value="P:protein N-linked glycosylation"/>
    <property type="evidence" value="ECO:0007669"/>
    <property type="project" value="TreeGrafter"/>
</dbReference>
<evidence type="ECO:0000256" key="12">
    <source>
        <dbReference type="ARBA" id="ARBA00045097"/>
    </source>
</evidence>
<keyword evidence="6 15" id="KW-0808">Transferase</keyword>
<keyword evidence="8" id="KW-0256">Endoplasmic reticulum</keyword>
<dbReference type="Proteomes" id="UP001201812">
    <property type="component" value="Unassembled WGS sequence"/>
</dbReference>
<accession>A0AAD4N8Y6</accession>
<keyword evidence="5" id="KW-0328">Glycosyltransferase</keyword>
<name>A0AAD4N8Y6_9BILA</name>
<dbReference type="EC" id="2.4.1.117" evidence="4"/>
<organism evidence="15 16">
    <name type="scientific">Ditylenchus destructor</name>
    <dbReference type="NCBI Taxonomy" id="166010"/>
    <lineage>
        <taxon>Eukaryota</taxon>
        <taxon>Metazoa</taxon>
        <taxon>Ecdysozoa</taxon>
        <taxon>Nematoda</taxon>
        <taxon>Chromadorea</taxon>
        <taxon>Rhabditida</taxon>
        <taxon>Tylenchina</taxon>
        <taxon>Tylenchomorpha</taxon>
        <taxon>Sphaerularioidea</taxon>
        <taxon>Anguinidae</taxon>
        <taxon>Anguininae</taxon>
        <taxon>Ditylenchus</taxon>
    </lineage>
</organism>
<reference evidence="15" key="1">
    <citation type="submission" date="2022-01" db="EMBL/GenBank/DDBJ databases">
        <title>Genome Sequence Resource for Two Populations of Ditylenchus destructor, the Migratory Endoparasitic Phytonematode.</title>
        <authorList>
            <person name="Zhang H."/>
            <person name="Lin R."/>
            <person name="Xie B."/>
        </authorList>
    </citation>
    <scope>NUCLEOTIDE SEQUENCE</scope>
    <source>
        <strain evidence="15">BazhouSP</strain>
    </source>
</reference>
<comment type="pathway">
    <text evidence="2">Protein modification; protein glycosylation.</text>
</comment>
<dbReference type="PANTHER" id="PTHR10859">
    <property type="entry name" value="GLYCOSYL TRANSFERASE"/>
    <property type="match status" value="1"/>
</dbReference>
<evidence type="ECO:0000256" key="11">
    <source>
        <dbReference type="ARBA" id="ARBA00023136"/>
    </source>
</evidence>
<evidence type="ECO:0000256" key="9">
    <source>
        <dbReference type="ARBA" id="ARBA00022968"/>
    </source>
</evidence>
<evidence type="ECO:0000256" key="7">
    <source>
        <dbReference type="ARBA" id="ARBA00022692"/>
    </source>
</evidence>
<evidence type="ECO:0000313" key="15">
    <source>
        <dbReference type="EMBL" id="KAI1720794.1"/>
    </source>
</evidence>
<feature type="transmembrane region" description="Helical" evidence="13">
    <location>
        <begin position="6"/>
        <end position="29"/>
    </location>
</feature>
<evidence type="ECO:0000259" key="14">
    <source>
        <dbReference type="Pfam" id="PF00535"/>
    </source>
</evidence>
<keyword evidence="10 13" id="KW-1133">Transmembrane helix</keyword>
<feature type="domain" description="Glycosyltransferase 2-like" evidence="14">
    <location>
        <begin position="85"/>
        <end position="194"/>
    </location>
</feature>
<keyword evidence="16" id="KW-1185">Reference proteome</keyword>
<evidence type="ECO:0000256" key="6">
    <source>
        <dbReference type="ARBA" id="ARBA00022679"/>
    </source>
</evidence>
<dbReference type="Gene3D" id="3.90.550.10">
    <property type="entry name" value="Spore Coat Polysaccharide Biosynthesis Protein SpsA, Chain A"/>
    <property type="match status" value="1"/>
</dbReference>
<proteinExistence type="inferred from homology"/>